<feature type="region of interest" description="Disordered" evidence="1">
    <location>
        <begin position="60"/>
        <end position="86"/>
    </location>
</feature>
<keyword evidence="2" id="KW-0472">Membrane</keyword>
<name>A0AAN8NQF1_9PEZI</name>
<feature type="compositionally biased region" description="Polar residues" evidence="1">
    <location>
        <begin position="71"/>
        <end position="80"/>
    </location>
</feature>
<feature type="transmembrane region" description="Helical" evidence="2">
    <location>
        <begin position="372"/>
        <end position="389"/>
    </location>
</feature>
<evidence type="ECO:0000313" key="3">
    <source>
        <dbReference type="EMBL" id="KAK6515447.1"/>
    </source>
</evidence>
<accession>A0AAN8NQF1</accession>
<sequence>MIQPTGRVCGFHPSVRTYVRSSPIVCIADSICTVTRLFSYIFYYKLSFKKACQLTLRRNRDGRREGRPRKQGQSDSWSSTRAEDSGDRTYFEEGYLEATGEATLNPGNVTGNTQQESLAGLLTFEESIAARVLSFIFMAFPQWLKIVACSGTPWTSTWASFYFCPFVITECISFTAGRIEEKEEIDLDWIHIGRISLNLEDRLDTWERGLGFLAVSTQLVVIMVLERIISPEGMALPLWTWLSAKTSQYCMIFISYSDYRTTYSFITLSVLLNLILRLSQNRKPSGPNLNMISTQKPTIEARWANTGSKVFIPFLISCTVLFTAALILLPIYGFHGMANMLWPHVMFWREPIGDDGESELAQRQECSRNAKAFIFMASVVYFGAYQYWFNYDPGDTRKPEWVEIFG</sequence>
<reference evidence="3 4" key="1">
    <citation type="submission" date="2019-10" db="EMBL/GenBank/DDBJ databases">
        <authorList>
            <person name="Palmer J.M."/>
        </authorList>
    </citation>
    <scope>NUCLEOTIDE SEQUENCE [LARGE SCALE GENOMIC DNA]</scope>
    <source>
        <strain evidence="3 4">TWF506</strain>
    </source>
</reference>
<dbReference type="AlphaFoldDB" id="A0AAN8NQF1"/>
<keyword evidence="4" id="KW-1185">Reference proteome</keyword>
<keyword evidence="2" id="KW-0812">Transmembrane</keyword>
<keyword evidence="2" id="KW-1133">Transmembrane helix</keyword>
<evidence type="ECO:0000313" key="4">
    <source>
        <dbReference type="Proteomes" id="UP001307849"/>
    </source>
</evidence>
<comment type="caution">
    <text evidence="3">The sequence shown here is derived from an EMBL/GenBank/DDBJ whole genome shotgun (WGS) entry which is preliminary data.</text>
</comment>
<organism evidence="3 4">
    <name type="scientific">Arthrobotrys conoides</name>
    <dbReference type="NCBI Taxonomy" id="74498"/>
    <lineage>
        <taxon>Eukaryota</taxon>
        <taxon>Fungi</taxon>
        <taxon>Dikarya</taxon>
        <taxon>Ascomycota</taxon>
        <taxon>Pezizomycotina</taxon>
        <taxon>Orbiliomycetes</taxon>
        <taxon>Orbiliales</taxon>
        <taxon>Orbiliaceae</taxon>
        <taxon>Arthrobotrys</taxon>
    </lineage>
</organism>
<evidence type="ECO:0000256" key="2">
    <source>
        <dbReference type="SAM" id="Phobius"/>
    </source>
</evidence>
<dbReference type="Proteomes" id="UP001307849">
    <property type="component" value="Unassembled WGS sequence"/>
</dbReference>
<protein>
    <submittedName>
        <fullName evidence="3">Uncharacterized protein</fullName>
    </submittedName>
</protein>
<dbReference type="EMBL" id="JAVHJM010000004">
    <property type="protein sequence ID" value="KAK6515447.1"/>
    <property type="molecule type" value="Genomic_DNA"/>
</dbReference>
<evidence type="ECO:0000256" key="1">
    <source>
        <dbReference type="SAM" id="MobiDB-lite"/>
    </source>
</evidence>
<feature type="transmembrane region" description="Helical" evidence="2">
    <location>
        <begin position="310"/>
        <end position="332"/>
    </location>
</feature>
<gene>
    <name evidence="3" type="ORF">TWF506_007782</name>
</gene>
<proteinExistence type="predicted"/>